<geneLocation type="plasmid" evidence="2">
    <name>pZL1</name>
</geneLocation>
<dbReference type="AlphaFoldDB" id="W0FTT4"/>
<organism evidence="2">
    <name type="scientific">Streptomyces sp. 14R-10</name>
    <dbReference type="NCBI Taxonomy" id="1442159"/>
    <lineage>
        <taxon>Bacteria</taxon>
        <taxon>Bacillati</taxon>
        <taxon>Actinomycetota</taxon>
        <taxon>Actinomycetes</taxon>
        <taxon>Kitasatosporales</taxon>
        <taxon>Streptomycetaceae</taxon>
        <taxon>Streptomyces</taxon>
    </lineage>
</organism>
<dbReference type="InterPro" id="IPR036388">
    <property type="entry name" value="WH-like_DNA-bd_sf"/>
</dbReference>
<proteinExistence type="predicted"/>
<accession>W0FTT4</accession>
<evidence type="ECO:0000256" key="1">
    <source>
        <dbReference type="SAM" id="MobiDB-lite"/>
    </source>
</evidence>
<dbReference type="Gene3D" id="1.10.10.10">
    <property type="entry name" value="Winged helix-like DNA-binding domain superfamily/Winged helix DNA-binding domain"/>
    <property type="match status" value="1"/>
</dbReference>
<feature type="compositionally biased region" description="Basic and acidic residues" evidence="1">
    <location>
        <begin position="313"/>
        <end position="327"/>
    </location>
</feature>
<dbReference type="RefSeq" id="WP_024127994.1">
    <property type="nucleotide sequence ID" value="NC_023316.1"/>
</dbReference>
<keyword evidence="2" id="KW-0614">Plasmid</keyword>
<reference evidence="2" key="1">
    <citation type="submission" date="2013-08" db="EMBL/GenBank/DDBJ databases">
        <title>Two distinct conjugal transfer systems on Streptomyces plasmid pZL1.</title>
        <authorList>
            <person name="Zhao L."/>
            <person name="Zhong L."/>
            <person name="Qin Z."/>
        </authorList>
    </citation>
    <scope>NUCLEOTIDE SEQUENCE</scope>
    <source>
        <strain evidence="2">14R-10</strain>
        <plasmid evidence="2">pZL1</plasmid>
    </source>
</reference>
<protein>
    <submittedName>
        <fullName evidence="2">Replication initiation protein</fullName>
    </submittedName>
</protein>
<feature type="region of interest" description="Disordered" evidence="1">
    <location>
        <begin position="313"/>
        <end position="347"/>
    </location>
</feature>
<feature type="region of interest" description="Disordered" evidence="1">
    <location>
        <begin position="371"/>
        <end position="439"/>
    </location>
</feature>
<feature type="compositionally biased region" description="Basic and acidic residues" evidence="1">
    <location>
        <begin position="389"/>
        <end position="432"/>
    </location>
</feature>
<name>W0FTT4_9ACTN</name>
<gene>
    <name evidence="2" type="ORF">pZL1.103</name>
</gene>
<dbReference type="EMBL" id="KF501372">
    <property type="protein sequence ID" value="AHF46268.1"/>
    <property type="molecule type" value="Genomic_DNA"/>
</dbReference>
<feature type="compositionally biased region" description="Low complexity" evidence="1">
    <location>
        <begin position="134"/>
        <end position="165"/>
    </location>
</feature>
<feature type="compositionally biased region" description="Basic and acidic residues" evidence="1">
    <location>
        <begin position="109"/>
        <end position="123"/>
    </location>
</feature>
<feature type="region of interest" description="Disordered" evidence="1">
    <location>
        <begin position="96"/>
        <end position="189"/>
    </location>
</feature>
<dbReference type="Pfam" id="PF13730">
    <property type="entry name" value="HTH_36"/>
    <property type="match status" value="1"/>
</dbReference>
<sequence length="439" mass="48019">MSNEAQTYVATLAVGDITAKYVLSRLADRADERFSCFPSVALLAAEAEKSERVIQRALKTLREMKLISDKERNRPDGSTTSSRYFLHGPWDRYAGTGVPFPTITTPKQKRAEQWAEPPREGSFREGTAAAEALAGKSAPSAPHASAPGPDPQHAQAADAPAPARTHGADQGGAAAPAAKEPSRKKPKARVRMSREQAAAMAAVEAAWPTELAGLLPKYRPDVIRDTVLDALAHGRTADQLVARVQRRWSTHGYADALLAHDSKGIGSPVGVAVALVRPPAECPDPMCEDGVLLPLESACVRCEQRRLDHRADRRNRQVPGPREDRPRGWTCENPDCRKPGRGATPKDGLCGECRQEVEAAAARLSEELAADEAERQRAAEAASWSQVLEDAHAEHREREEAIRAEAEREHMRETEAAESRRIREKLLREHPELAQYAQA</sequence>
<evidence type="ECO:0000313" key="2">
    <source>
        <dbReference type="EMBL" id="AHF46268.1"/>
    </source>
</evidence>